<dbReference type="EMBL" id="JXTC01000027">
    <property type="protein sequence ID" value="PON98031.1"/>
    <property type="molecule type" value="Genomic_DNA"/>
</dbReference>
<evidence type="ECO:0000313" key="3">
    <source>
        <dbReference type="Proteomes" id="UP000237000"/>
    </source>
</evidence>
<feature type="region of interest" description="Disordered" evidence="1">
    <location>
        <begin position="75"/>
        <end position="97"/>
    </location>
</feature>
<organism evidence="2 3">
    <name type="scientific">Trema orientale</name>
    <name type="common">Charcoal tree</name>
    <name type="synonym">Celtis orientalis</name>
    <dbReference type="NCBI Taxonomy" id="63057"/>
    <lineage>
        <taxon>Eukaryota</taxon>
        <taxon>Viridiplantae</taxon>
        <taxon>Streptophyta</taxon>
        <taxon>Embryophyta</taxon>
        <taxon>Tracheophyta</taxon>
        <taxon>Spermatophyta</taxon>
        <taxon>Magnoliopsida</taxon>
        <taxon>eudicotyledons</taxon>
        <taxon>Gunneridae</taxon>
        <taxon>Pentapetalae</taxon>
        <taxon>rosids</taxon>
        <taxon>fabids</taxon>
        <taxon>Rosales</taxon>
        <taxon>Cannabaceae</taxon>
        <taxon>Trema</taxon>
    </lineage>
</organism>
<proteinExistence type="predicted"/>
<accession>A0A2P5FJQ5</accession>
<dbReference type="OrthoDB" id="1921202at2759"/>
<feature type="compositionally biased region" description="Basic and acidic residues" evidence="1">
    <location>
        <begin position="84"/>
        <end position="97"/>
    </location>
</feature>
<dbReference type="PANTHER" id="PTHR33401:SF19">
    <property type="entry name" value="(RAPE) HYPOTHETICAL PROTEIN"/>
    <property type="match status" value="1"/>
</dbReference>
<dbReference type="PANTHER" id="PTHR33401">
    <property type="entry name" value="LIGHT-HARVESTING COMPLEX-LIKE PROTEIN OHP2, CHLOROPLASTIC"/>
    <property type="match status" value="1"/>
</dbReference>
<protein>
    <submittedName>
        <fullName evidence="2">Nuclear polyadenylated RNA-binding protein</fullName>
    </submittedName>
</protein>
<dbReference type="FunCoup" id="A0A2P5FJQ5">
    <property type="interactions" value="350"/>
</dbReference>
<dbReference type="AlphaFoldDB" id="A0A2P5FJQ5"/>
<gene>
    <name evidence="2" type="ORF">TorRG33x02_061050</name>
</gene>
<dbReference type="InParanoid" id="A0A2P5FJQ5"/>
<name>A0A2P5FJQ5_TREOI</name>
<evidence type="ECO:0000256" key="1">
    <source>
        <dbReference type="SAM" id="MobiDB-lite"/>
    </source>
</evidence>
<dbReference type="Proteomes" id="UP000237000">
    <property type="component" value="Unassembled WGS sequence"/>
</dbReference>
<sequence length="155" mass="18084">MFSCYLENFLMRVLFGKIHCPSFICFCKPSPHIYTPGQFENTPHVPPKTSDQVLGENKVKEEILDGKQQQQLAENRLKSNLKKPNSDPDSPKEKEKKRVQWIDLLGKELVEIREFESRIPIIELLCLGYNSFTISSRLREFYADAFSFCKNSPYF</sequence>
<evidence type="ECO:0000313" key="2">
    <source>
        <dbReference type="EMBL" id="PON98031.1"/>
    </source>
</evidence>
<reference evidence="3" key="1">
    <citation type="submission" date="2016-06" db="EMBL/GenBank/DDBJ databases">
        <title>Parallel loss of symbiosis genes in relatives of nitrogen-fixing non-legume Parasponia.</title>
        <authorList>
            <person name="Van Velzen R."/>
            <person name="Holmer R."/>
            <person name="Bu F."/>
            <person name="Rutten L."/>
            <person name="Van Zeijl A."/>
            <person name="Liu W."/>
            <person name="Santuari L."/>
            <person name="Cao Q."/>
            <person name="Sharma T."/>
            <person name="Shen D."/>
            <person name="Roswanjaya Y."/>
            <person name="Wardhani T."/>
            <person name="Kalhor M.S."/>
            <person name="Jansen J."/>
            <person name="Van den Hoogen J."/>
            <person name="Gungor B."/>
            <person name="Hartog M."/>
            <person name="Hontelez J."/>
            <person name="Verver J."/>
            <person name="Yang W.-C."/>
            <person name="Schijlen E."/>
            <person name="Repin R."/>
            <person name="Schilthuizen M."/>
            <person name="Schranz E."/>
            <person name="Heidstra R."/>
            <person name="Miyata K."/>
            <person name="Fedorova E."/>
            <person name="Kohlen W."/>
            <person name="Bisseling T."/>
            <person name="Smit S."/>
            <person name="Geurts R."/>
        </authorList>
    </citation>
    <scope>NUCLEOTIDE SEQUENCE [LARGE SCALE GENOMIC DNA]</scope>
    <source>
        <strain evidence="3">cv. RG33-2</strain>
    </source>
</reference>
<comment type="caution">
    <text evidence="2">The sequence shown here is derived from an EMBL/GenBank/DDBJ whole genome shotgun (WGS) entry which is preliminary data.</text>
</comment>
<keyword evidence="3" id="KW-1185">Reference proteome</keyword>